<feature type="transmembrane region" description="Helical" evidence="1">
    <location>
        <begin position="35"/>
        <end position="56"/>
    </location>
</feature>
<accession>A0A5P9QEI9</accession>
<evidence type="ECO:0000313" key="3">
    <source>
        <dbReference type="Proteomes" id="UP000326702"/>
    </source>
</evidence>
<protein>
    <submittedName>
        <fullName evidence="2">Uncharacterized protein</fullName>
    </submittedName>
</protein>
<proteinExistence type="predicted"/>
<feature type="transmembrane region" description="Helical" evidence="1">
    <location>
        <begin position="162"/>
        <end position="186"/>
    </location>
</feature>
<feature type="transmembrane region" description="Helical" evidence="1">
    <location>
        <begin position="123"/>
        <end position="141"/>
    </location>
</feature>
<name>A0A5P9QEI9_9MICO</name>
<keyword evidence="1" id="KW-1133">Transmembrane helix</keyword>
<reference evidence="2 3" key="1">
    <citation type="submission" date="2019-10" db="EMBL/GenBank/DDBJ databases">
        <title>Genome sequence of Luteimicrobium xylanilyticum HY-24.</title>
        <authorList>
            <person name="Kim D.Y."/>
            <person name="Park H.-Y."/>
        </authorList>
    </citation>
    <scope>NUCLEOTIDE SEQUENCE [LARGE SCALE GENOMIC DNA]</scope>
    <source>
        <strain evidence="2 3">HY-24</strain>
    </source>
</reference>
<keyword evidence="1" id="KW-0812">Transmembrane</keyword>
<gene>
    <name evidence="2" type="ORF">KDY119_03434</name>
</gene>
<dbReference type="Proteomes" id="UP000326702">
    <property type="component" value="Chromosome"/>
</dbReference>
<dbReference type="KEGG" id="lxl:KDY119_03434"/>
<organism evidence="2 3">
    <name type="scientific">Luteimicrobium xylanilyticum</name>
    <dbReference type="NCBI Taxonomy" id="1133546"/>
    <lineage>
        <taxon>Bacteria</taxon>
        <taxon>Bacillati</taxon>
        <taxon>Actinomycetota</taxon>
        <taxon>Actinomycetes</taxon>
        <taxon>Micrococcales</taxon>
        <taxon>Luteimicrobium</taxon>
    </lineage>
</organism>
<dbReference type="EMBL" id="CP045529">
    <property type="protein sequence ID" value="QFU99898.1"/>
    <property type="molecule type" value="Genomic_DNA"/>
</dbReference>
<keyword evidence="1" id="KW-0472">Membrane</keyword>
<dbReference type="AlphaFoldDB" id="A0A5P9QEI9"/>
<evidence type="ECO:0000256" key="1">
    <source>
        <dbReference type="SAM" id="Phobius"/>
    </source>
</evidence>
<evidence type="ECO:0000313" key="2">
    <source>
        <dbReference type="EMBL" id="QFU99898.1"/>
    </source>
</evidence>
<keyword evidence="3" id="KW-1185">Reference proteome</keyword>
<sequence>MATDTTGGRPVTTAPLAARSAVPLGRAGRAGRPGWTTTTAVGIVVLGAALVNLSLVRSLDGRPALVVPLGVGLAELGWALGTLRARALPAARLAGPALVVAGAGWLLVAAWTHGTVGTGDATASVLQVAGGFAVTVLARLADTHPRDDRRAAQDDERTGRRTLGRLAVLLLTAVVVSAVAATGMAASPAGVDAHMPGMPSMHHGMQDMPGHG</sequence>
<feature type="transmembrane region" description="Helical" evidence="1">
    <location>
        <begin position="93"/>
        <end position="111"/>
    </location>
</feature>
<feature type="transmembrane region" description="Helical" evidence="1">
    <location>
        <begin position="62"/>
        <end position="81"/>
    </location>
</feature>